<evidence type="ECO:0000259" key="4">
    <source>
        <dbReference type="Pfam" id="PF07885"/>
    </source>
</evidence>
<dbReference type="RefSeq" id="WP_379745604.1">
    <property type="nucleotide sequence ID" value="NZ_JBHTCP010000003.1"/>
</dbReference>
<dbReference type="PANTHER" id="PTHR43833">
    <property type="entry name" value="POTASSIUM CHANNEL PROTEIN 2-RELATED-RELATED"/>
    <property type="match status" value="1"/>
</dbReference>
<evidence type="ECO:0000313" key="5">
    <source>
        <dbReference type="EMBL" id="MFC7370390.1"/>
    </source>
</evidence>
<proteinExistence type="predicted"/>
<protein>
    <submittedName>
        <fullName evidence="5">Ion channel</fullName>
    </submittedName>
</protein>
<sequence length="339" mass="38451">MWFIFRFWAKVSRLNFGAIIFSAVSVIVFSSISIYWIEPGTFEKPSDALWLVMTTVYTVGYGDLSPKTTEGRLFFMLFVYPIGYGTVALFVAKLFDVITSFRRLREEGKLSFKGTAHYILIGWSKKTETAVYEIFDAEPDAHIVLIDEKETTPMFHHNLHYIRGDASEEETLLKANVLQSKSVSIFSDDTMDALSADGKSLLVASAVESLSAMYSTSIYTVVEIMKETHLAKFKHAKVNEPVLSTDSVSRLMAQAMLHNGSSEFFYELLSKKEGENLYEITSRAEWGTYREAFLALMEQGAILVWDTQKKAVNNKMNETIPEGSRLFVICDEHAYKRIS</sequence>
<keyword evidence="2" id="KW-0472">Membrane</keyword>
<keyword evidence="2" id="KW-0812">Transmembrane</keyword>
<dbReference type="InterPro" id="IPR003148">
    <property type="entry name" value="RCK_N"/>
</dbReference>
<keyword evidence="6" id="KW-1185">Reference proteome</keyword>
<dbReference type="PANTHER" id="PTHR43833:SF9">
    <property type="entry name" value="POTASSIUM CHANNEL PROTEIN YUGO-RELATED"/>
    <property type="match status" value="1"/>
</dbReference>
<organism evidence="5 6">
    <name type="scientific">Fictibacillus iocasae</name>
    <dbReference type="NCBI Taxonomy" id="2715437"/>
    <lineage>
        <taxon>Bacteria</taxon>
        <taxon>Bacillati</taxon>
        <taxon>Bacillota</taxon>
        <taxon>Bacilli</taxon>
        <taxon>Bacillales</taxon>
        <taxon>Fictibacillaceae</taxon>
        <taxon>Fictibacillus</taxon>
    </lineage>
</organism>
<comment type="subcellular location">
    <subcellularLocation>
        <location evidence="1">Cell membrane</location>
        <topology evidence="1">Multi-pass membrane protein</topology>
    </subcellularLocation>
</comment>
<evidence type="ECO:0000259" key="3">
    <source>
        <dbReference type="Pfam" id="PF02254"/>
    </source>
</evidence>
<dbReference type="Gene3D" id="1.10.287.70">
    <property type="match status" value="1"/>
</dbReference>
<comment type="caution">
    <text evidence="5">The sequence shown here is derived from an EMBL/GenBank/DDBJ whole genome shotgun (WGS) entry which is preliminary data.</text>
</comment>
<dbReference type="Pfam" id="PF07885">
    <property type="entry name" value="Ion_trans_2"/>
    <property type="match status" value="1"/>
</dbReference>
<dbReference type="EMBL" id="JBHTCP010000003">
    <property type="protein sequence ID" value="MFC7370390.1"/>
    <property type="molecule type" value="Genomic_DNA"/>
</dbReference>
<feature type="domain" description="Potassium channel" evidence="4">
    <location>
        <begin position="24"/>
        <end position="99"/>
    </location>
</feature>
<dbReference type="InterPro" id="IPR013099">
    <property type="entry name" value="K_chnl_dom"/>
</dbReference>
<gene>
    <name evidence="5" type="ORF">ACFQPF_01720</name>
</gene>
<reference evidence="6" key="1">
    <citation type="journal article" date="2019" name="Int. J. Syst. Evol. Microbiol.">
        <title>The Global Catalogue of Microorganisms (GCM) 10K type strain sequencing project: providing services to taxonomists for standard genome sequencing and annotation.</title>
        <authorList>
            <consortium name="The Broad Institute Genomics Platform"/>
            <consortium name="The Broad Institute Genome Sequencing Center for Infectious Disease"/>
            <person name="Wu L."/>
            <person name="Ma J."/>
        </authorList>
    </citation>
    <scope>NUCLEOTIDE SEQUENCE [LARGE SCALE GENOMIC DNA]</scope>
    <source>
        <strain evidence="6">NBRC 106396</strain>
    </source>
</reference>
<dbReference type="Proteomes" id="UP001596549">
    <property type="component" value="Unassembled WGS sequence"/>
</dbReference>
<feature type="transmembrane region" description="Helical" evidence="2">
    <location>
        <begin position="12"/>
        <end position="37"/>
    </location>
</feature>
<accession>A0ABW2NI83</accession>
<dbReference type="SUPFAM" id="SSF81324">
    <property type="entry name" value="Voltage-gated potassium channels"/>
    <property type="match status" value="1"/>
</dbReference>
<feature type="domain" description="RCK N-terminal" evidence="3">
    <location>
        <begin position="118"/>
        <end position="240"/>
    </location>
</feature>
<keyword evidence="2" id="KW-1133">Transmembrane helix</keyword>
<evidence type="ECO:0000313" key="6">
    <source>
        <dbReference type="Proteomes" id="UP001596549"/>
    </source>
</evidence>
<name>A0ABW2NI83_9BACL</name>
<dbReference type="Gene3D" id="3.40.50.720">
    <property type="entry name" value="NAD(P)-binding Rossmann-like Domain"/>
    <property type="match status" value="1"/>
</dbReference>
<evidence type="ECO:0000256" key="2">
    <source>
        <dbReference type="SAM" id="Phobius"/>
    </source>
</evidence>
<dbReference type="InterPro" id="IPR050721">
    <property type="entry name" value="Trk_Ktr_HKT_K-transport"/>
</dbReference>
<dbReference type="SUPFAM" id="SSF51735">
    <property type="entry name" value="NAD(P)-binding Rossmann-fold domains"/>
    <property type="match status" value="1"/>
</dbReference>
<evidence type="ECO:0000256" key="1">
    <source>
        <dbReference type="ARBA" id="ARBA00004651"/>
    </source>
</evidence>
<dbReference type="Pfam" id="PF02254">
    <property type="entry name" value="TrkA_N"/>
    <property type="match status" value="1"/>
</dbReference>
<feature type="transmembrane region" description="Helical" evidence="2">
    <location>
        <begin position="73"/>
        <end position="95"/>
    </location>
</feature>
<dbReference type="InterPro" id="IPR036291">
    <property type="entry name" value="NAD(P)-bd_dom_sf"/>
</dbReference>